<evidence type="ECO:0000256" key="3">
    <source>
        <dbReference type="SAM" id="Phobius"/>
    </source>
</evidence>
<feature type="non-terminal residue" evidence="4">
    <location>
        <position position="1"/>
    </location>
</feature>
<feature type="compositionally biased region" description="Low complexity" evidence="2">
    <location>
        <begin position="1703"/>
        <end position="1714"/>
    </location>
</feature>
<sequence>MALVIGKPDAKVNDAHIPDNTSSFKFVANYSKYRAGHYIVQWRVKALENFSVPNGLHFVVNVLYDAEEPDVTGTLDVILPADNLKALEQNQWYNLVLDEYLVIQPHIGHARIQALLCNNENIDRHEYFGFVVEHIEIRPMALIPEAQLDVCNIRVPRAAIPKFFIDTAKVRPTTKDSSFIPVAAPVTKLATSRNSRYIASLALSQISAHITVWDMSAVNMTTYPKNMNKVYKCATTVIEHVGVEDLSIGLALSANGDQVVVYQEPRVGDWKDGSKVERALFPFKLFSNPLVSQPSVVVNMDTAASSNVDEKSQVPVDERKPGRQRQSSQSTVRQATPSEAAELKEVHWEHEVLTTFIGFASFLPESMKGDWEKNDVNTALTSNAEAGDGDNKGYSREKNRTSANTAFVTCNGLYLDVFRITPEKKWKRIHTITLTDLLPTLSRRITCMMMMESISNNTFMWLEDGGRSCTIWNLLTGSNITHISSIEGARFKGATFRGHSKMAISPHESIVALASVDGSLATYFANTGMAIDDRKFPGYKIEHVGFHAQDDLLFVILRSSVTYELSARVLDTLQLKSEVAAFQVPIPTIGTTLLTFFNVKGFWNRGVVCEPDGSKINCYISYQPTTSKVVKNSETVIKADPEDVIYESSLNGNIQYKLMTGIHSELLPEGDGVSYWVLRVEVVEENLLMKTQRTIFSFVPEPWMRITTSDVVHPESLQSAFFVPCGTRFAVVGMQTLQIWNLPTSDNAKCSLQFIWSQPRDEQDLLSGGVAYKSPRVRDYYLDLMGASIYLDIETGNTTAEIRMSEKSRKKVIPLPGPRTIGARYAIGHCFRSIHLLAASYAFSHHESKKSGRDSPQWTFTFEEHAEAIVRFTREHINRMMSFGAYSPRKRGQNNNSGNNNNNAKNPKRPMPKQAQGSGPDGGPAALGAMQPVSGASKTIISEPAPGVVSDHLNFHDITERLLDDSSSSDDDQDGKGKGKKGKGAKTSGPSNIVRPDVVTILTLLLDQAYLQHTNHIFVEGLLNTPNGDWIPRDNKTLNPIKRVIEARNASLLEAFIDYCIRNAKKYHPAYLMPAVQCLNELSDRYPNILADMFRKASYVPVHNHGYVASHAVIANPQYGKWLKSKFMFWKHFSFKRSEQTPFWKSLTYKEYEKSNHINDYGRPVFSLRSQLPLRATSFMNILNIETSVRDKREEEFPSKPDGDEDKKKIQSPYSHKIYVSPFPKLSMYGPYRPFRPWVKDTVSHKSAFVDIAGQDFFDSPAMVATLEFKWHKFGFFYWLVRFVVVFTFFVLVLIITAQQIHTSSLKDDPENPGKPQKPGPTEIYNRYLMEWRPAFWVAIAFGAVLIVYEFRQFLDSKRKYISSPYNYMDLAAYVTPVVGLTLFLNAVPGTIYEGESVDVGPTQVGIMSFSILFLYLNIAGRYEPIAESLDKGSLSFQIMMVVFYFFTTILLLNILIALMNDGFNESKDQGQLAWLKQWSEVIAEVEIFLMTPSTRQNRNFFPDYIYYGANEQEAELYESKYSISNRSNLSIENRFLADTFFVEQSMTQLAQRAILRDVQALGRDIDRLKQTQDGFTQDMTKLTRIVGLFMNQYPAIAQNAAFTPNSEQLSPSENDPLASAESGTVGCSVPASPMTPSPPFPLPSAAGPSSAAPGAFADTSSTKTSRMAKRPLFPASMRSKVNPTVVNTESPTVSSPTTHFNTPQGSTTTSPSGNVQNQFPGGFAAPDDPETMGETSSSAPSSRPPRKDMERTDSRVLRSKRLPLKLAVIQTMDDAPKAHRQLQNNNASHPIYVVKPTHQRQAVAVDDDDDYSVSDDEDDEEKKIEPVHHAQRLPQRLQAELSLVPSTVEEQPEEDQEEQLEELDQVLPQRTLSEIVST</sequence>
<proteinExistence type="predicted"/>
<keyword evidence="3" id="KW-1133">Transmembrane helix</keyword>
<feature type="region of interest" description="Disordered" evidence="2">
    <location>
        <begin position="304"/>
        <end position="341"/>
    </location>
</feature>
<evidence type="ECO:0000313" key="4">
    <source>
        <dbReference type="EMBL" id="KAG0006421.1"/>
    </source>
</evidence>
<feature type="compositionally biased region" description="Low complexity" evidence="2">
    <location>
        <begin position="324"/>
        <end position="334"/>
    </location>
</feature>
<feature type="region of interest" description="Disordered" evidence="2">
    <location>
        <begin position="961"/>
        <end position="992"/>
    </location>
</feature>
<evidence type="ECO:0000313" key="5">
    <source>
        <dbReference type="Proteomes" id="UP000749646"/>
    </source>
</evidence>
<feature type="compositionally biased region" description="Low complexity" evidence="2">
    <location>
        <begin position="1644"/>
        <end position="1658"/>
    </location>
</feature>
<keyword evidence="3" id="KW-0812">Transmembrane</keyword>
<dbReference type="Proteomes" id="UP000749646">
    <property type="component" value="Unassembled WGS sequence"/>
</dbReference>
<feature type="compositionally biased region" description="Pro residues" evidence="2">
    <location>
        <begin position="1634"/>
        <end position="1643"/>
    </location>
</feature>
<feature type="transmembrane region" description="Helical" evidence="3">
    <location>
        <begin position="1405"/>
        <end position="1423"/>
    </location>
</feature>
<dbReference type="PANTHER" id="PTHR10582">
    <property type="entry name" value="TRANSIENT RECEPTOR POTENTIAL ION CHANNEL PROTEIN"/>
    <property type="match status" value="1"/>
</dbReference>
<dbReference type="GO" id="GO:0098703">
    <property type="term" value="P:calcium ion import across plasma membrane"/>
    <property type="evidence" value="ECO:0007669"/>
    <property type="project" value="TreeGrafter"/>
</dbReference>
<dbReference type="InterPro" id="IPR024862">
    <property type="entry name" value="TRPV"/>
</dbReference>
<feature type="region of interest" description="Disordered" evidence="2">
    <location>
        <begin position="1801"/>
        <end position="1879"/>
    </location>
</feature>
<comment type="caution">
    <text evidence="4">The sequence shown here is derived from an EMBL/GenBank/DDBJ whole genome shotgun (WGS) entry which is preliminary data.</text>
</comment>
<accession>A0A9P6SV23</accession>
<feature type="transmembrane region" description="Helical" evidence="3">
    <location>
        <begin position="1371"/>
        <end position="1393"/>
    </location>
</feature>
<evidence type="ECO:0008006" key="6">
    <source>
        <dbReference type="Google" id="ProtNLM"/>
    </source>
</evidence>
<feature type="region of interest" description="Disordered" evidence="2">
    <location>
        <begin position="885"/>
        <end position="930"/>
    </location>
</feature>
<evidence type="ECO:0000256" key="1">
    <source>
        <dbReference type="ARBA" id="ARBA00022737"/>
    </source>
</evidence>
<feature type="transmembrane region" description="Helical" evidence="3">
    <location>
        <begin position="1276"/>
        <end position="1297"/>
    </location>
</feature>
<dbReference type="SUPFAM" id="SSF50978">
    <property type="entry name" value="WD40 repeat-like"/>
    <property type="match status" value="1"/>
</dbReference>
<feature type="compositionally biased region" description="Low complexity" evidence="2">
    <location>
        <begin position="894"/>
        <end position="905"/>
    </location>
</feature>
<keyword evidence="3" id="KW-0472">Membrane</keyword>
<evidence type="ECO:0000256" key="2">
    <source>
        <dbReference type="SAM" id="MobiDB-lite"/>
    </source>
</evidence>
<keyword evidence="5" id="KW-1185">Reference proteome</keyword>
<dbReference type="GO" id="GO:0005216">
    <property type="term" value="F:monoatomic ion channel activity"/>
    <property type="evidence" value="ECO:0007669"/>
    <property type="project" value="InterPro"/>
</dbReference>
<feature type="compositionally biased region" description="Acidic residues" evidence="2">
    <location>
        <begin position="1851"/>
        <end position="1865"/>
    </location>
</feature>
<feature type="compositionally biased region" description="Basic and acidic residues" evidence="2">
    <location>
        <begin position="308"/>
        <end position="321"/>
    </location>
</feature>
<organism evidence="4 5">
    <name type="scientific">Modicella reniformis</name>
    <dbReference type="NCBI Taxonomy" id="1440133"/>
    <lineage>
        <taxon>Eukaryota</taxon>
        <taxon>Fungi</taxon>
        <taxon>Fungi incertae sedis</taxon>
        <taxon>Mucoromycota</taxon>
        <taxon>Mortierellomycotina</taxon>
        <taxon>Mortierellomycetes</taxon>
        <taxon>Mortierellales</taxon>
        <taxon>Mortierellaceae</taxon>
        <taxon>Modicella</taxon>
    </lineage>
</organism>
<feature type="compositionally biased region" description="Basic and acidic residues" evidence="2">
    <location>
        <begin position="1746"/>
        <end position="1757"/>
    </location>
</feature>
<dbReference type="EMBL" id="JAAAHW010000122">
    <property type="protein sequence ID" value="KAG0006421.1"/>
    <property type="molecule type" value="Genomic_DNA"/>
</dbReference>
<dbReference type="OrthoDB" id="2330027at2759"/>
<keyword evidence="1" id="KW-0677">Repeat</keyword>
<feature type="compositionally biased region" description="Acidic residues" evidence="2">
    <location>
        <begin position="1806"/>
        <end position="1821"/>
    </location>
</feature>
<reference evidence="4" key="1">
    <citation type="journal article" date="2020" name="Fungal Divers.">
        <title>Resolving the Mortierellaceae phylogeny through synthesis of multi-gene phylogenetics and phylogenomics.</title>
        <authorList>
            <person name="Vandepol N."/>
            <person name="Liber J."/>
            <person name="Desiro A."/>
            <person name="Na H."/>
            <person name="Kennedy M."/>
            <person name="Barry K."/>
            <person name="Grigoriev I.V."/>
            <person name="Miller A.N."/>
            <person name="O'Donnell K."/>
            <person name="Stajich J.E."/>
            <person name="Bonito G."/>
        </authorList>
    </citation>
    <scope>NUCLEOTIDE SEQUENCE</scope>
    <source>
        <strain evidence="4">MES-2147</strain>
    </source>
</reference>
<gene>
    <name evidence="4" type="ORF">BGZ65_008231</name>
</gene>
<feature type="transmembrane region" description="Helical" evidence="3">
    <location>
        <begin position="1334"/>
        <end position="1351"/>
    </location>
</feature>
<dbReference type="InterPro" id="IPR036322">
    <property type="entry name" value="WD40_repeat_dom_sf"/>
</dbReference>
<dbReference type="GO" id="GO:0005886">
    <property type="term" value="C:plasma membrane"/>
    <property type="evidence" value="ECO:0007669"/>
    <property type="project" value="TreeGrafter"/>
</dbReference>
<feature type="compositionally biased region" description="Polar residues" evidence="2">
    <location>
        <begin position="1680"/>
        <end position="1702"/>
    </location>
</feature>
<dbReference type="PANTHER" id="PTHR10582:SF2">
    <property type="entry name" value="INACTIVE"/>
    <property type="match status" value="1"/>
</dbReference>
<feature type="region of interest" description="Disordered" evidence="2">
    <location>
        <begin position="1606"/>
        <end position="1760"/>
    </location>
</feature>
<feature type="transmembrane region" description="Helical" evidence="3">
    <location>
        <begin position="1435"/>
        <end position="1459"/>
    </location>
</feature>
<name>A0A9P6SV23_9FUNG</name>
<protein>
    <recommendedName>
        <fullName evidence="6">Ion transport domain-containing protein</fullName>
    </recommendedName>
</protein>